<evidence type="ECO:0000313" key="5">
    <source>
        <dbReference type="Proteomes" id="UP001224775"/>
    </source>
</evidence>
<keyword evidence="5" id="KW-1185">Reference proteome</keyword>
<dbReference type="EMBL" id="JATAAI010000012">
    <property type="protein sequence ID" value="KAK1741899.1"/>
    <property type="molecule type" value="Genomic_DNA"/>
</dbReference>
<gene>
    <name evidence="4" type="ORF">QTG54_007472</name>
</gene>
<evidence type="ECO:0000259" key="3">
    <source>
        <dbReference type="PROSITE" id="PS50800"/>
    </source>
</evidence>
<dbReference type="PROSITE" id="PS50800">
    <property type="entry name" value="SAP"/>
    <property type="match status" value="1"/>
</dbReference>
<sequence>MMQWYLLPLALLVVQSLCFAFNTLPINNSPVRCSHQPFFRCQNTPLLSTTNDNESATEESDEQLLEEVDISTLQNLCQQYSLSSSGSKEEMLQRLREFANEQAEADEQRRKGRAARVEANLEGKARHTILDEGFVAEGEDVDEEDADGYFYYAAAITEEEKKEEEEEKRRQKLKLKKQQMAKSSSSLTSPPIPDDIKPNEKGERVVTVYSTTDKNDMTGVTAQTPFADMSMDSAGYQQRTIGSDQPEQSLIGGPFGDTSGSKRKKADADVAEKAKEKIREVFRSLLATTGAPAFQDDYEEGDDMLAGNSFSSPYGFTGFESDRIPPETLSSASSSLRVQNGNVLREVISEFEIDAIGHDGMAADDKTKGGGHYREVEKVGSFLDGFRKAEERRVARETATMLLNRLIKEGVKGLDELLSGMLREGEEPNYGEDSDQIGELNGALVRYLDESIREQELRAKMQKIEPNPRNSNKVIEVEDEMDMMWNVTRSADGTIIETIDPNDPSVGKMLQDELRKSEHTDTQRQEEQLRSMTVQEKMLLLLKLLRDRVKVEAVIGNDAHARNLRLLAYCLKAGSDEERQTLIKDVMGNSLDALDVFSDLVTSSIDYAEARNNDDNDSFTPGDQSRASSSILDVSKLQKIKFVVERIKLSQT</sequence>
<feature type="region of interest" description="Disordered" evidence="1">
    <location>
        <begin position="159"/>
        <end position="203"/>
    </location>
</feature>
<organism evidence="4 5">
    <name type="scientific">Skeletonema marinoi</name>
    <dbReference type="NCBI Taxonomy" id="267567"/>
    <lineage>
        <taxon>Eukaryota</taxon>
        <taxon>Sar</taxon>
        <taxon>Stramenopiles</taxon>
        <taxon>Ochrophyta</taxon>
        <taxon>Bacillariophyta</taxon>
        <taxon>Coscinodiscophyceae</taxon>
        <taxon>Thalassiosirophycidae</taxon>
        <taxon>Thalassiosirales</taxon>
        <taxon>Skeletonemataceae</taxon>
        <taxon>Skeletonema</taxon>
        <taxon>Skeletonema marinoi-dohrnii complex</taxon>
    </lineage>
</organism>
<dbReference type="InterPro" id="IPR003034">
    <property type="entry name" value="SAP_dom"/>
</dbReference>
<keyword evidence="2" id="KW-0732">Signal</keyword>
<feature type="region of interest" description="Disordered" evidence="1">
    <location>
        <begin position="244"/>
        <end position="268"/>
    </location>
</feature>
<dbReference type="SMART" id="SM00513">
    <property type="entry name" value="SAP"/>
    <property type="match status" value="1"/>
</dbReference>
<dbReference type="Gene3D" id="1.10.720.30">
    <property type="entry name" value="SAP domain"/>
    <property type="match status" value="1"/>
</dbReference>
<feature type="compositionally biased region" description="Polar residues" evidence="1">
    <location>
        <begin position="180"/>
        <end position="189"/>
    </location>
</feature>
<feature type="chain" id="PRO_5041956780" description="SAP domain-containing protein" evidence="2">
    <location>
        <begin position="21"/>
        <end position="652"/>
    </location>
</feature>
<feature type="compositionally biased region" description="Basic and acidic residues" evidence="1">
    <location>
        <begin position="194"/>
        <end position="203"/>
    </location>
</feature>
<accession>A0AAD9DDD3</accession>
<dbReference type="Pfam" id="PF02037">
    <property type="entry name" value="SAP"/>
    <property type="match status" value="1"/>
</dbReference>
<feature type="signal peptide" evidence="2">
    <location>
        <begin position="1"/>
        <end position="20"/>
    </location>
</feature>
<dbReference type="AlphaFoldDB" id="A0AAD9DDD3"/>
<feature type="compositionally biased region" description="Basic residues" evidence="1">
    <location>
        <begin position="170"/>
        <end position="179"/>
    </location>
</feature>
<evidence type="ECO:0000313" key="4">
    <source>
        <dbReference type="EMBL" id="KAK1741899.1"/>
    </source>
</evidence>
<reference evidence="4" key="1">
    <citation type="submission" date="2023-06" db="EMBL/GenBank/DDBJ databases">
        <title>Survivors Of The Sea: Transcriptome response of Skeletonema marinoi to long-term dormancy.</title>
        <authorList>
            <person name="Pinder M.I.M."/>
            <person name="Kourtchenko O."/>
            <person name="Robertson E.K."/>
            <person name="Larsson T."/>
            <person name="Maumus F."/>
            <person name="Osuna-Cruz C.M."/>
            <person name="Vancaester E."/>
            <person name="Stenow R."/>
            <person name="Vandepoele K."/>
            <person name="Ploug H."/>
            <person name="Bruchert V."/>
            <person name="Godhe A."/>
            <person name="Topel M."/>
        </authorList>
    </citation>
    <scope>NUCLEOTIDE SEQUENCE</scope>
    <source>
        <strain evidence="4">R05AC</strain>
    </source>
</reference>
<dbReference type="InterPro" id="IPR036361">
    <property type="entry name" value="SAP_dom_sf"/>
</dbReference>
<proteinExistence type="predicted"/>
<name>A0AAD9DDD3_9STRA</name>
<dbReference type="Proteomes" id="UP001224775">
    <property type="component" value="Unassembled WGS sequence"/>
</dbReference>
<feature type="domain" description="SAP" evidence="3">
    <location>
        <begin position="65"/>
        <end position="99"/>
    </location>
</feature>
<comment type="caution">
    <text evidence="4">The sequence shown here is derived from an EMBL/GenBank/DDBJ whole genome shotgun (WGS) entry which is preliminary data.</text>
</comment>
<evidence type="ECO:0000256" key="1">
    <source>
        <dbReference type="SAM" id="MobiDB-lite"/>
    </source>
</evidence>
<protein>
    <recommendedName>
        <fullName evidence="3">SAP domain-containing protein</fullName>
    </recommendedName>
</protein>
<dbReference type="SUPFAM" id="SSF68906">
    <property type="entry name" value="SAP domain"/>
    <property type="match status" value="1"/>
</dbReference>
<evidence type="ECO:0000256" key="2">
    <source>
        <dbReference type="SAM" id="SignalP"/>
    </source>
</evidence>